<dbReference type="Proteomes" id="UP001500121">
    <property type="component" value="Unassembled WGS sequence"/>
</dbReference>
<feature type="transmembrane region" description="Helical" evidence="1">
    <location>
        <begin position="78"/>
        <end position="98"/>
    </location>
</feature>
<keyword evidence="1" id="KW-0472">Membrane</keyword>
<keyword evidence="3" id="KW-1185">Reference proteome</keyword>
<feature type="transmembrane region" description="Helical" evidence="1">
    <location>
        <begin position="195"/>
        <end position="228"/>
    </location>
</feature>
<feature type="transmembrane region" description="Helical" evidence="1">
    <location>
        <begin position="38"/>
        <end position="58"/>
    </location>
</feature>
<keyword evidence="1" id="KW-0812">Transmembrane</keyword>
<evidence type="ECO:0000313" key="2">
    <source>
        <dbReference type="EMBL" id="GAA4737842.1"/>
    </source>
</evidence>
<feature type="transmembrane region" description="Helical" evidence="1">
    <location>
        <begin position="118"/>
        <end position="147"/>
    </location>
</feature>
<feature type="transmembrane region" description="Helical" evidence="1">
    <location>
        <begin position="248"/>
        <end position="267"/>
    </location>
</feature>
<accession>A0ABP8YT13</accession>
<organism evidence="2 3">
    <name type="scientific">Amnibacterium soli</name>
    <dbReference type="NCBI Taxonomy" id="1282736"/>
    <lineage>
        <taxon>Bacteria</taxon>
        <taxon>Bacillati</taxon>
        <taxon>Actinomycetota</taxon>
        <taxon>Actinomycetes</taxon>
        <taxon>Micrococcales</taxon>
        <taxon>Microbacteriaceae</taxon>
        <taxon>Amnibacterium</taxon>
    </lineage>
</organism>
<feature type="transmembrane region" description="Helical" evidence="1">
    <location>
        <begin position="167"/>
        <end position="188"/>
    </location>
</feature>
<name>A0ABP8YT13_9MICO</name>
<dbReference type="EMBL" id="BAABLP010000001">
    <property type="protein sequence ID" value="GAA4737842.1"/>
    <property type="molecule type" value="Genomic_DNA"/>
</dbReference>
<proteinExistence type="predicted"/>
<comment type="caution">
    <text evidence="2">The sequence shown here is derived from an EMBL/GenBank/DDBJ whole genome shotgun (WGS) entry which is preliminary data.</text>
</comment>
<reference evidence="3" key="1">
    <citation type="journal article" date="2019" name="Int. J. Syst. Evol. Microbiol.">
        <title>The Global Catalogue of Microorganisms (GCM) 10K type strain sequencing project: providing services to taxonomists for standard genome sequencing and annotation.</title>
        <authorList>
            <consortium name="The Broad Institute Genomics Platform"/>
            <consortium name="The Broad Institute Genome Sequencing Center for Infectious Disease"/>
            <person name="Wu L."/>
            <person name="Ma J."/>
        </authorList>
    </citation>
    <scope>NUCLEOTIDE SEQUENCE [LARGE SCALE GENOMIC DNA]</scope>
    <source>
        <strain evidence="3">JCM 19015</strain>
    </source>
</reference>
<dbReference type="RefSeq" id="WP_345479394.1">
    <property type="nucleotide sequence ID" value="NZ_BAABLP010000001.1"/>
</dbReference>
<keyword evidence="1" id="KW-1133">Transmembrane helix</keyword>
<evidence type="ECO:0000313" key="3">
    <source>
        <dbReference type="Proteomes" id="UP001500121"/>
    </source>
</evidence>
<evidence type="ECO:0008006" key="4">
    <source>
        <dbReference type="Google" id="ProtNLM"/>
    </source>
</evidence>
<evidence type="ECO:0000256" key="1">
    <source>
        <dbReference type="SAM" id="Phobius"/>
    </source>
</evidence>
<gene>
    <name evidence="2" type="ORF">GCM10025783_05410</name>
</gene>
<protein>
    <recommendedName>
        <fullName evidence="4">ABC transporter permease</fullName>
    </recommendedName>
</protein>
<sequence>MTALENPRTTTATERRVRFRGVLRAEAGKTTSLRSLRISMAALPLLIAAGMLLRAWAYAQTAANGPVGVPPAFGWQDVLGIGVHAGELGAVVLAAILAGSEYTARAAVSTYLAVPHRLVVLAAKALVLVAATAVLAAIGLLVGAAVSAPFMAQAHLAQPWSATAGDAASGAVLLVIVAVLTLAVGTLTRSTAAGIAIVLAVLLVGGTVAGLLGAVTGVDLGPFVLTYAAPMLTALHDPAGPGALAGDAVVTALWLAVPAAAAGVALVRRDV</sequence>